<feature type="signal peptide" evidence="1">
    <location>
        <begin position="1"/>
        <end position="29"/>
    </location>
</feature>
<proteinExistence type="predicted"/>
<keyword evidence="3" id="KW-1185">Reference proteome</keyword>
<protein>
    <submittedName>
        <fullName evidence="2">Uncharacterized protein</fullName>
    </submittedName>
</protein>
<gene>
    <name evidence="2" type="ORF">LX32DRAFT_712909</name>
</gene>
<comment type="caution">
    <text evidence="2">The sequence shown here is derived from an EMBL/GenBank/DDBJ whole genome shotgun (WGS) entry which is preliminary data.</text>
</comment>
<sequence length="327" mass="36857">MLNNISPFRPRSLCWLLLLTQVILIGAYATPAAKAVVDHDILKRQGHRTLYRKFPETYLGRVEKGRYLLGFLSQGSEEAQKHNGGVSVSSPYQDYSDLERWGWSQSASRYPFDSNLFGDAPIEPNFYGNWAVFKDPVLPVVKTDNIAFSSLNDMPFQESRGGPLVEPSNAIYENIINPTYGAIIYDSNWSPQHMVTDRNKGNIPHLNALSDIVFFQWLQACQLDKVDPKKLKVAYRLTIITRSTWDTIDLALKNANHELAPGWENRKVFTMKEDEGAAILGTSHGAGIAWLLIQHKHALGTKTIAEVAVWKDVGSPFYCLRFTIKDA</sequence>
<evidence type="ECO:0000256" key="1">
    <source>
        <dbReference type="SAM" id="SignalP"/>
    </source>
</evidence>
<dbReference type="AlphaFoldDB" id="A0AAD9M7R5"/>
<keyword evidence="1" id="KW-0732">Signal</keyword>
<evidence type="ECO:0000313" key="3">
    <source>
        <dbReference type="Proteomes" id="UP001232148"/>
    </source>
</evidence>
<feature type="chain" id="PRO_5042028278" evidence="1">
    <location>
        <begin position="30"/>
        <end position="327"/>
    </location>
</feature>
<organism evidence="2 3">
    <name type="scientific">Colletotrichum zoysiae</name>
    <dbReference type="NCBI Taxonomy" id="1216348"/>
    <lineage>
        <taxon>Eukaryota</taxon>
        <taxon>Fungi</taxon>
        <taxon>Dikarya</taxon>
        <taxon>Ascomycota</taxon>
        <taxon>Pezizomycotina</taxon>
        <taxon>Sordariomycetes</taxon>
        <taxon>Hypocreomycetidae</taxon>
        <taxon>Glomerellales</taxon>
        <taxon>Glomerellaceae</taxon>
        <taxon>Colletotrichum</taxon>
        <taxon>Colletotrichum graminicola species complex</taxon>
    </lineage>
</organism>
<evidence type="ECO:0000313" key="2">
    <source>
        <dbReference type="EMBL" id="KAK2035172.1"/>
    </source>
</evidence>
<accession>A0AAD9M7R5</accession>
<dbReference type="EMBL" id="MU842810">
    <property type="protein sequence ID" value="KAK2035172.1"/>
    <property type="molecule type" value="Genomic_DNA"/>
</dbReference>
<name>A0AAD9M7R5_9PEZI</name>
<dbReference type="Proteomes" id="UP001232148">
    <property type="component" value="Unassembled WGS sequence"/>
</dbReference>
<reference evidence="2" key="1">
    <citation type="submission" date="2021-06" db="EMBL/GenBank/DDBJ databases">
        <title>Comparative genomics, transcriptomics and evolutionary studies reveal genomic signatures of adaptation to plant cell wall in hemibiotrophic fungi.</title>
        <authorList>
            <consortium name="DOE Joint Genome Institute"/>
            <person name="Baroncelli R."/>
            <person name="Diaz J.F."/>
            <person name="Benocci T."/>
            <person name="Peng M."/>
            <person name="Battaglia E."/>
            <person name="Haridas S."/>
            <person name="Andreopoulos W."/>
            <person name="Labutti K."/>
            <person name="Pangilinan J."/>
            <person name="Floch G.L."/>
            <person name="Makela M.R."/>
            <person name="Henrissat B."/>
            <person name="Grigoriev I.V."/>
            <person name="Crouch J.A."/>
            <person name="De Vries R.P."/>
            <person name="Sukno S.A."/>
            <person name="Thon M.R."/>
        </authorList>
    </citation>
    <scope>NUCLEOTIDE SEQUENCE</scope>
    <source>
        <strain evidence="2">MAFF235873</strain>
    </source>
</reference>